<evidence type="ECO:0000256" key="1">
    <source>
        <dbReference type="SAM" id="Phobius"/>
    </source>
</evidence>
<organism evidence="2 3">
    <name type="scientific">Legionella drancourtii LLAP12</name>
    <dbReference type="NCBI Taxonomy" id="658187"/>
    <lineage>
        <taxon>Bacteria</taxon>
        <taxon>Pseudomonadati</taxon>
        <taxon>Pseudomonadota</taxon>
        <taxon>Gammaproteobacteria</taxon>
        <taxon>Legionellales</taxon>
        <taxon>Legionellaceae</taxon>
        <taxon>Legionella</taxon>
    </lineage>
</organism>
<accession>G9EQT8</accession>
<evidence type="ECO:0000313" key="2">
    <source>
        <dbReference type="EMBL" id="EHL30309.1"/>
    </source>
</evidence>
<name>G9EQT8_9GAMM</name>
<feature type="transmembrane region" description="Helical" evidence="1">
    <location>
        <begin position="12"/>
        <end position="30"/>
    </location>
</feature>
<keyword evidence="3" id="KW-1185">Reference proteome</keyword>
<protein>
    <submittedName>
        <fullName evidence="2">Uncharacterized protein</fullName>
    </submittedName>
</protein>
<evidence type="ECO:0000313" key="3">
    <source>
        <dbReference type="Proteomes" id="UP000002770"/>
    </source>
</evidence>
<dbReference type="Proteomes" id="UP000002770">
    <property type="component" value="Unassembled WGS sequence"/>
</dbReference>
<keyword evidence="1" id="KW-0472">Membrane</keyword>
<sequence length="38" mass="4116">MPTMTATSLQTAEYNAILLKAAFLAAFFVLNPDLTDPN</sequence>
<dbReference type="EMBL" id="JH413832">
    <property type="protein sequence ID" value="EHL30309.1"/>
    <property type="molecule type" value="Genomic_DNA"/>
</dbReference>
<proteinExistence type="predicted"/>
<keyword evidence="1" id="KW-0812">Transmembrane</keyword>
<dbReference type="HOGENOM" id="CLU_3329485_0_0_6"/>
<gene>
    <name evidence="2" type="ORF">LDG_7641</name>
</gene>
<dbReference type="AlphaFoldDB" id="G9EQT8"/>
<keyword evidence="1" id="KW-1133">Transmembrane helix</keyword>
<dbReference type="InParanoid" id="G9EQT8"/>
<reference evidence="2 3" key="1">
    <citation type="journal article" date="2011" name="BMC Genomics">
        <title>Insight into cross-talk between intra-amoebal pathogens.</title>
        <authorList>
            <person name="Gimenez G."/>
            <person name="Bertelli C."/>
            <person name="Moliner C."/>
            <person name="Robert C."/>
            <person name="Raoult D."/>
            <person name="Fournier P.E."/>
            <person name="Greub G."/>
        </authorList>
    </citation>
    <scope>NUCLEOTIDE SEQUENCE [LARGE SCALE GENOMIC DNA]</scope>
    <source>
        <strain evidence="2 3">LLAP12</strain>
    </source>
</reference>